<organism evidence="1 2">
    <name type="scientific">Populus alba x Populus x berolinensis</name>
    <dbReference type="NCBI Taxonomy" id="444605"/>
    <lineage>
        <taxon>Eukaryota</taxon>
        <taxon>Viridiplantae</taxon>
        <taxon>Streptophyta</taxon>
        <taxon>Embryophyta</taxon>
        <taxon>Tracheophyta</taxon>
        <taxon>Spermatophyta</taxon>
        <taxon>Magnoliopsida</taxon>
        <taxon>eudicotyledons</taxon>
        <taxon>Gunneridae</taxon>
        <taxon>Pentapetalae</taxon>
        <taxon>rosids</taxon>
        <taxon>fabids</taxon>
        <taxon>Malpighiales</taxon>
        <taxon>Salicaceae</taxon>
        <taxon>Saliceae</taxon>
        <taxon>Populus</taxon>
    </lineage>
</organism>
<keyword evidence="2" id="KW-1185">Reference proteome</keyword>
<dbReference type="Proteomes" id="UP001164929">
    <property type="component" value="Chromosome 5"/>
</dbReference>
<evidence type="ECO:0000313" key="1">
    <source>
        <dbReference type="EMBL" id="KAJ6997996.1"/>
    </source>
</evidence>
<dbReference type="AlphaFoldDB" id="A0AAD6W470"/>
<accession>A0AAD6W470</accession>
<comment type="caution">
    <text evidence="1">The sequence shown here is derived from an EMBL/GenBank/DDBJ whole genome shotgun (WGS) entry which is preliminary data.</text>
</comment>
<dbReference type="EMBL" id="JAQIZT010000005">
    <property type="protein sequence ID" value="KAJ6997996.1"/>
    <property type="molecule type" value="Genomic_DNA"/>
</dbReference>
<name>A0AAD6W470_9ROSI</name>
<gene>
    <name evidence="1" type="ORF">NC653_014270</name>
</gene>
<evidence type="ECO:0000313" key="2">
    <source>
        <dbReference type="Proteomes" id="UP001164929"/>
    </source>
</evidence>
<sequence length="42" mass="4937">MFCTRNKRTLTAILKIPLPILVTKEIRNPKDHLLVIIREQPL</sequence>
<proteinExistence type="predicted"/>
<reference evidence="1" key="1">
    <citation type="journal article" date="2023" name="Mol. Ecol. Resour.">
        <title>Chromosome-level genome assembly of a triploid poplar Populus alba 'Berolinensis'.</title>
        <authorList>
            <person name="Chen S."/>
            <person name="Yu Y."/>
            <person name="Wang X."/>
            <person name="Wang S."/>
            <person name="Zhang T."/>
            <person name="Zhou Y."/>
            <person name="He R."/>
            <person name="Meng N."/>
            <person name="Wang Y."/>
            <person name="Liu W."/>
            <person name="Liu Z."/>
            <person name="Liu J."/>
            <person name="Guo Q."/>
            <person name="Huang H."/>
            <person name="Sederoff R.R."/>
            <person name="Wang G."/>
            <person name="Qu G."/>
            <person name="Chen S."/>
        </authorList>
    </citation>
    <scope>NUCLEOTIDE SEQUENCE</scope>
    <source>
        <strain evidence="1">SC-2020</strain>
    </source>
</reference>
<protein>
    <submittedName>
        <fullName evidence="1">Uncharacterized protein</fullName>
    </submittedName>
</protein>